<dbReference type="EMBL" id="PZQS01000009">
    <property type="protein sequence ID" value="PVD24054.1"/>
    <property type="molecule type" value="Genomic_DNA"/>
</dbReference>
<dbReference type="AlphaFoldDB" id="A0A2T7NS99"/>
<feature type="region of interest" description="Disordered" evidence="1">
    <location>
        <begin position="206"/>
        <end position="480"/>
    </location>
</feature>
<evidence type="ECO:0000256" key="1">
    <source>
        <dbReference type="SAM" id="MobiDB-lite"/>
    </source>
</evidence>
<name>A0A2T7NS99_POMCA</name>
<feature type="compositionally biased region" description="Polar residues" evidence="1">
    <location>
        <begin position="400"/>
        <end position="410"/>
    </location>
</feature>
<feature type="compositionally biased region" description="Polar residues" evidence="1">
    <location>
        <begin position="246"/>
        <end position="281"/>
    </location>
</feature>
<gene>
    <name evidence="2" type="ORF">C0Q70_14524</name>
</gene>
<comment type="caution">
    <text evidence="2">The sequence shown here is derived from an EMBL/GenBank/DDBJ whole genome shotgun (WGS) entry which is preliminary data.</text>
</comment>
<evidence type="ECO:0000313" key="2">
    <source>
        <dbReference type="EMBL" id="PVD24054.1"/>
    </source>
</evidence>
<feature type="compositionally biased region" description="Basic and acidic residues" evidence="1">
    <location>
        <begin position="455"/>
        <end position="469"/>
    </location>
</feature>
<keyword evidence="3" id="KW-1185">Reference proteome</keyword>
<feature type="region of interest" description="Disordered" evidence="1">
    <location>
        <begin position="82"/>
        <end position="138"/>
    </location>
</feature>
<protein>
    <submittedName>
        <fullName evidence="2">Uncharacterized protein</fullName>
    </submittedName>
</protein>
<dbReference type="Proteomes" id="UP000245119">
    <property type="component" value="Linkage Group LG9"/>
</dbReference>
<reference evidence="2 3" key="1">
    <citation type="submission" date="2018-04" db="EMBL/GenBank/DDBJ databases">
        <title>The genome of golden apple snail Pomacea canaliculata provides insight into stress tolerance and invasive adaptation.</title>
        <authorList>
            <person name="Liu C."/>
            <person name="Liu B."/>
            <person name="Ren Y."/>
            <person name="Zhang Y."/>
            <person name="Wang H."/>
            <person name="Li S."/>
            <person name="Jiang F."/>
            <person name="Yin L."/>
            <person name="Zhang G."/>
            <person name="Qian W."/>
            <person name="Fan W."/>
        </authorList>
    </citation>
    <scope>NUCLEOTIDE SEQUENCE [LARGE SCALE GENOMIC DNA]</scope>
    <source>
        <strain evidence="2">SZHN2017</strain>
        <tissue evidence="2">Muscle</tissue>
    </source>
</reference>
<sequence length="480" mass="53136">MFDEVTQSIVSLSRVDFVDKTGSEVFAIVDCGTSCNVFSSYQDVLRIVSPQKTISGDRFVFNATHSDRTTGTYTCHGIPATEVVYPPLSGDGDDDGGGDGDGEESQMTSAPPPETDEASHNAGERIPGLPKTRGEPRDLRRIVGKRLQPVTGWWERTRGLWQSTRAYNQDPLERLESNCDPDEEVSLKDTELIAQNEDNLSLRLDAAPEKFKSDLPYPVKESLDYEGNDNEVSVVEERQPLLRGSFHNTKPTQGANASIEEYQTSPQPTLSPNSTDTNNENSDVEDRQTLQSLHLSSSTKATDVAADLSAASLSRDSIQHKEESAHTNSHSSAPHDTGALKPEPTKSPVPPKRKKQPLKDSSPLIDHKESMNDRPSQISTESENDDVSKKKSSRDPGASLQHTPQTSGTRIETERRKNEIMSGQLKTSRNTEGIEGTEKREDEKVRVDMKEEESSEAKSETINNDDVKEQLTTNKKGRRW</sequence>
<accession>A0A2T7NS99</accession>
<evidence type="ECO:0000313" key="3">
    <source>
        <dbReference type="Proteomes" id="UP000245119"/>
    </source>
</evidence>
<feature type="compositionally biased region" description="Basic and acidic residues" evidence="1">
    <location>
        <begin position="436"/>
        <end position="449"/>
    </location>
</feature>
<feature type="compositionally biased region" description="Low complexity" evidence="1">
    <location>
        <begin position="289"/>
        <end position="316"/>
    </location>
</feature>
<feature type="compositionally biased region" description="Acidic residues" evidence="1">
    <location>
        <begin position="91"/>
        <end position="104"/>
    </location>
</feature>
<proteinExistence type="predicted"/>
<organism evidence="2 3">
    <name type="scientific">Pomacea canaliculata</name>
    <name type="common">Golden apple snail</name>
    <dbReference type="NCBI Taxonomy" id="400727"/>
    <lineage>
        <taxon>Eukaryota</taxon>
        <taxon>Metazoa</taxon>
        <taxon>Spiralia</taxon>
        <taxon>Lophotrochozoa</taxon>
        <taxon>Mollusca</taxon>
        <taxon>Gastropoda</taxon>
        <taxon>Caenogastropoda</taxon>
        <taxon>Architaenioglossa</taxon>
        <taxon>Ampullarioidea</taxon>
        <taxon>Ampullariidae</taxon>
        <taxon>Pomacea</taxon>
    </lineage>
</organism>